<evidence type="ECO:0000256" key="9">
    <source>
        <dbReference type="ARBA" id="ARBA00023204"/>
    </source>
</evidence>
<evidence type="ECO:0000256" key="6">
    <source>
        <dbReference type="ARBA" id="ARBA00022839"/>
    </source>
</evidence>
<feature type="domain" description="RecBCD enzyme subunit RecD N-terminal" evidence="14">
    <location>
        <begin position="2"/>
        <end position="74"/>
    </location>
</feature>
<evidence type="ECO:0000256" key="11">
    <source>
        <dbReference type="HAMAP-Rule" id="MF_01487"/>
    </source>
</evidence>
<proteinExistence type="inferred from homology"/>
<protein>
    <recommendedName>
        <fullName evidence="11">RecBCD enzyme subunit RecD</fullName>
        <ecNumber evidence="11">5.6.2.3</ecNumber>
    </recommendedName>
    <alternativeName>
        <fullName evidence="11">DNA 5'-3' helicase subunit RecD</fullName>
    </alternativeName>
    <alternativeName>
        <fullName evidence="11">Exonuclease V subunit RecD</fullName>
        <shortName evidence="11">ExoV subunit RecD</shortName>
    </alternativeName>
    <alternativeName>
        <fullName evidence="11">Helicase/nuclease RecBCD subunit RecD</fullName>
    </alternativeName>
</protein>
<feature type="domain" description="UvrD-like helicase C-terminal" evidence="13">
    <location>
        <begin position="636"/>
        <end position="679"/>
    </location>
</feature>
<comment type="similarity">
    <text evidence="11">Belongs to the RecD family.</text>
</comment>
<evidence type="ECO:0000313" key="16">
    <source>
        <dbReference type="Proteomes" id="UP000483379"/>
    </source>
</evidence>
<dbReference type="InterPro" id="IPR041851">
    <property type="entry name" value="RecD_N_sf"/>
</dbReference>
<evidence type="ECO:0000256" key="2">
    <source>
        <dbReference type="ARBA" id="ARBA00022741"/>
    </source>
</evidence>
<dbReference type="GO" id="GO:0043139">
    <property type="term" value="F:5'-3' DNA helicase activity"/>
    <property type="evidence" value="ECO:0007669"/>
    <property type="project" value="UniProtKB-UniRule"/>
</dbReference>
<dbReference type="Proteomes" id="UP000483379">
    <property type="component" value="Unassembled WGS sequence"/>
</dbReference>
<dbReference type="CDD" id="cd17933">
    <property type="entry name" value="DEXSc_RecD-like"/>
    <property type="match status" value="1"/>
</dbReference>
<keyword evidence="9 11" id="KW-0234">DNA repair</keyword>
<reference evidence="15 16" key="1">
    <citation type="submission" date="2020-02" db="EMBL/GenBank/DDBJ databases">
        <title>Genome sequences of Thiorhodococcus mannitoliphagus and Thiorhodococcus minor, purple sulfur photosynthetic bacteria in the gammaproteobacterial family, Chromatiaceae.</title>
        <authorList>
            <person name="Aviles F.A."/>
            <person name="Meyer T.E."/>
            <person name="Kyndt J.A."/>
        </authorList>
    </citation>
    <scope>NUCLEOTIDE SEQUENCE [LARGE SCALE GENOMIC DNA]</scope>
    <source>
        <strain evidence="15 16">DSM 11518</strain>
    </source>
</reference>
<dbReference type="EC" id="5.6.2.3" evidence="11"/>
<evidence type="ECO:0000256" key="5">
    <source>
        <dbReference type="ARBA" id="ARBA00022806"/>
    </source>
</evidence>
<dbReference type="PANTHER" id="PTHR43788">
    <property type="entry name" value="DNA2/NAM7 HELICASE FAMILY MEMBER"/>
    <property type="match status" value="1"/>
</dbReference>
<evidence type="ECO:0000256" key="1">
    <source>
        <dbReference type="ARBA" id="ARBA00022722"/>
    </source>
</evidence>
<dbReference type="InterPro" id="IPR050534">
    <property type="entry name" value="Coronavir_polyprotein_1ab"/>
</dbReference>
<dbReference type="InterPro" id="IPR027785">
    <property type="entry name" value="UvrD-like_helicase_C"/>
</dbReference>
<dbReference type="SUPFAM" id="SSF52540">
    <property type="entry name" value="P-loop containing nucleoside triphosphate hydrolases"/>
    <property type="match status" value="2"/>
</dbReference>
<dbReference type="InterPro" id="IPR027417">
    <property type="entry name" value="P-loop_NTPase"/>
</dbReference>
<dbReference type="NCBIfam" id="TIGR01447">
    <property type="entry name" value="recD"/>
    <property type="match status" value="1"/>
</dbReference>
<evidence type="ECO:0000256" key="12">
    <source>
        <dbReference type="SAM" id="MobiDB-lite"/>
    </source>
</evidence>
<keyword evidence="8 11" id="KW-0238">DNA-binding</keyword>
<dbReference type="EMBL" id="JAAIJQ010000010">
    <property type="protein sequence ID" value="NEV61225.1"/>
    <property type="molecule type" value="Genomic_DNA"/>
</dbReference>
<evidence type="ECO:0000259" key="14">
    <source>
        <dbReference type="Pfam" id="PF21185"/>
    </source>
</evidence>
<comment type="miscellaneous">
    <text evidence="11">In the RecBCD complex, RecB has a slow 3'-5' helicase, an exonuclease activity and loads RecA onto ssDNA, RecD has a fast 5'-3' helicase activity, while RecC stimulates the ATPase and processivity of the RecB helicase and contributes to recognition of the Chi site.</text>
</comment>
<evidence type="ECO:0000256" key="10">
    <source>
        <dbReference type="ARBA" id="ARBA00023235"/>
    </source>
</evidence>
<keyword evidence="3 11" id="KW-0227">DNA damage</keyword>
<dbReference type="CDD" id="cd18809">
    <property type="entry name" value="SF1_C_RecD"/>
    <property type="match status" value="1"/>
</dbReference>
<evidence type="ECO:0000256" key="7">
    <source>
        <dbReference type="ARBA" id="ARBA00022840"/>
    </source>
</evidence>
<keyword evidence="7 11" id="KW-0067">ATP-binding</keyword>
<evidence type="ECO:0000256" key="3">
    <source>
        <dbReference type="ARBA" id="ARBA00022763"/>
    </source>
</evidence>
<organism evidence="15 16">
    <name type="scientific">Thiorhodococcus minor</name>
    <dbReference type="NCBI Taxonomy" id="57489"/>
    <lineage>
        <taxon>Bacteria</taxon>
        <taxon>Pseudomonadati</taxon>
        <taxon>Pseudomonadota</taxon>
        <taxon>Gammaproteobacteria</taxon>
        <taxon>Chromatiales</taxon>
        <taxon>Chromatiaceae</taxon>
        <taxon>Thiorhodococcus</taxon>
    </lineage>
</organism>
<comment type="catalytic activity">
    <reaction evidence="11">
        <text>ATP + H2O = ADP + phosphate + H(+)</text>
        <dbReference type="Rhea" id="RHEA:13065"/>
        <dbReference type="ChEBI" id="CHEBI:15377"/>
        <dbReference type="ChEBI" id="CHEBI:15378"/>
        <dbReference type="ChEBI" id="CHEBI:30616"/>
        <dbReference type="ChEBI" id="CHEBI:43474"/>
        <dbReference type="ChEBI" id="CHEBI:456216"/>
        <dbReference type="EC" id="5.6.2.3"/>
    </reaction>
</comment>
<keyword evidence="16" id="KW-1185">Reference proteome</keyword>
<comment type="subunit">
    <text evidence="11">Heterotrimer of RecB, RecC and RecD. All subunits contribute to DNA-binding.</text>
</comment>
<feature type="compositionally biased region" description="Basic and acidic residues" evidence="12">
    <location>
        <begin position="101"/>
        <end position="125"/>
    </location>
</feature>
<accession>A0A6M0JYP6</accession>
<sequence>MVLLAIALVSERNGHGHVCLDLAAALAQPEALLGRLRDDARQSPEVRADLAGLLAGLSPRDWAMRLAISSAVTDLIPLGWTSTASPPPRSPLAPGAGGLRAVEDRTSPETLEHAPRPPYELRDSDAGWMGAANPPDSATPFVLAGSPDRTLLYLRRYWNYETRIRQGILERLGRPSSLPEDKLRKLLDLVFQSQDRADPWPKIACALAARSPFAIITGGPGTGKTTTVVRLLAVLQGLALSQDEPPLRIRLAAPTGKAAARLNESIAGRVAELPFAELPDGERMPAEIPTEVTTLHRLLGPIPDSRHFRHHAGNPLPADLVVVDEASMVDVEMMAKLFDALRPSARLILLGDKDQLASVEAGAVLGDLCQRARAAHYTRETGNWLEQVTGARVAADAVDPGGRPLDQGIAMLRNSYRFKAEGGIGALAELVNEGILDHQVEMDRFGAVRQLFARSAKKTAKKLGLIHEVRLKGEHDPALDALIRKEYGAYFAAIADHDPGDTADAPAIDGWARTVLEAYARFQLLTGLRRGTWGVEGLNARVIAVLGVRRPRAGPAQRGVSGEGWGSWFPGRSVLVTRNDYGLRLMNGDIGITLEVPVRREDGRLRRALRVAFPAGDGSGGIRWVLPSRLQAVETAFAMTVHKSQGSEFDHTALVLPDKPSPVLTRELIYTAITRSKDSFTLLYRADGVLRDALERQVLRMSGLSAALAVAS</sequence>
<name>A0A6M0JYP6_9GAMM</name>
<dbReference type="Gene3D" id="1.10.10.1020">
    <property type="entry name" value="RecBCD complex, subunit RecD, N-terminal domain"/>
    <property type="match status" value="1"/>
</dbReference>
<dbReference type="HAMAP" id="MF_01487">
    <property type="entry name" value="RecD"/>
    <property type="match status" value="1"/>
</dbReference>
<dbReference type="Gene3D" id="3.40.50.300">
    <property type="entry name" value="P-loop containing nucleotide triphosphate hydrolases"/>
    <property type="match status" value="3"/>
</dbReference>
<dbReference type="Pfam" id="PF21185">
    <property type="entry name" value="RecD_N"/>
    <property type="match status" value="1"/>
</dbReference>
<dbReference type="GO" id="GO:0009338">
    <property type="term" value="C:exodeoxyribonuclease V complex"/>
    <property type="evidence" value="ECO:0007669"/>
    <property type="project" value="InterPro"/>
</dbReference>
<evidence type="ECO:0000256" key="8">
    <source>
        <dbReference type="ARBA" id="ARBA00023125"/>
    </source>
</evidence>
<keyword evidence="2 11" id="KW-0547">Nucleotide-binding</keyword>
<feature type="region of interest" description="Disordered" evidence="12">
    <location>
        <begin position="79"/>
        <end position="130"/>
    </location>
</feature>
<dbReference type="GO" id="GO:0017116">
    <property type="term" value="F:single-stranded DNA helicase activity"/>
    <property type="evidence" value="ECO:0007669"/>
    <property type="project" value="TreeGrafter"/>
</dbReference>
<dbReference type="Pfam" id="PF13538">
    <property type="entry name" value="UvrD_C_2"/>
    <property type="match status" value="1"/>
</dbReference>
<evidence type="ECO:0000259" key="13">
    <source>
        <dbReference type="Pfam" id="PF13538"/>
    </source>
</evidence>
<dbReference type="AlphaFoldDB" id="A0A6M0JYP6"/>
<feature type="binding site" evidence="11">
    <location>
        <begin position="218"/>
        <end position="225"/>
    </location>
    <ligand>
        <name>ATP</name>
        <dbReference type="ChEBI" id="CHEBI:30616"/>
    </ligand>
</feature>
<gene>
    <name evidence="11 15" type="primary">recD</name>
    <name evidence="15" type="ORF">G3446_04800</name>
</gene>
<dbReference type="GO" id="GO:0008854">
    <property type="term" value="F:exodeoxyribonuclease V activity"/>
    <property type="evidence" value="ECO:0007669"/>
    <property type="project" value="InterPro"/>
</dbReference>
<keyword evidence="4 11" id="KW-0378">Hydrolase</keyword>
<dbReference type="InterPro" id="IPR006344">
    <property type="entry name" value="RecD"/>
</dbReference>
<dbReference type="GO" id="GO:0005524">
    <property type="term" value="F:ATP binding"/>
    <property type="evidence" value="ECO:0007669"/>
    <property type="project" value="UniProtKB-UniRule"/>
</dbReference>
<dbReference type="PANTHER" id="PTHR43788:SF6">
    <property type="entry name" value="DNA HELICASE B"/>
    <property type="match status" value="1"/>
</dbReference>
<dbReference type="GO" id="GO:0003677">
    <property type="term" value="F:DNA binding"/>
    <property type="evidence" value="ECO:0007669"/>
    <property type="project" value="UniProtKB-UniRule"/>
</dbReference>
<dbReference type="InterPro" id="IPR049550">
    <property type="entry name" value="RecD_N"/>
</dbReference>
<keyword evidence="5 11" id="KW-0347">Helicase</keyword>
<comment type="caution">
    <text evidence="15">The sequence shown here is derived from an EMBL/GenBank/DDBJ whole genome shotgun (WGS) entry which is preliminary data.</text>
</comment>
<dbReference type="Pfam" id="PF13245">
    <property type="entry name" value="AAA_19"/>
    <property type="match status" value="1"/>
</dbReference>
<keyword evidence="6 11" id="KW-0269">Exonuclease</keyword>
<comment type="function">
    <text evidence="11">A helicase/nuclease that prepares dsDNA breaks (DSB) for recombinational DNA repair. Binds to DSBs and unwinds DNA via a highly rapid and processive ATP-dependent bidirectional helicase activity. Unwinds dsDNA until it encounters a Chi (crossover hotspot instigator) sequence from the 3' direction. Cuts ssDNA a few nucleotides 3' to the Chi site. The properties and activities of the enzyme are changed at Chi. The Chi-altered holoenzyme produces a long 3'-ssDNA overhang and facilitates RecA-binding to the ssDNA for homologous DNA recombination and repair. Holoenzyme degrades any linearized DNA that is unable to undergo homologous recombination. In the holoenzyme this subunit has ssDNA-dependent ATPase and 5'-3' helicase activity. When added to pre-assembled RecBC greatly stimulates nuclease activity and augments holoenzyme processivity. Negatively regulates the RecA-loading ability of RecBCD.</text>
</comment>
<evidence type="ECO:0000256" key="4">
    <source>
        <dbReference type="ARBA" id="ARBA00022801"/>
    </source>
</evidence>
<evidence type="ECO:0000313" key="15">
    <source>
        <dbReference type="EMBL" id="NEV61225.1"/>
    </source>
</evidence>
<keyword evidence="10 11" id="KW-0413">Isomerase</keyword>
<dbReference type="GO" id="GO:0000724">
    <property type="term" value="P:double-strand break repair via homologous recombination"/>
    <property type="evidence" value="ECO:0007669"/>
    <property type="project" value="UniProtKB-UniRule"/>
</dbReference>
<keyword evidence="1 11" id="KW-0540">Nuclease</keyword>